<evidence type="ECO:0000313" key="2">
    <source>
        <dbReference type="EMBL" id="TKT72910.1"/>
    </source>
</evidence>
<comment type="similarity">
    <text evidence="1">Belongs to the transferase hexapeptide repeat family.</text>
</comment>
<dbReference type="OrthoDB" id="1115300at2"/>
<reference evidence="2" key="1">
    <citation type="submission" date="2019-04" db="EMBL/GenBank/DDBJ databases">
        <title>Whole genome sequencing of cave bacteria.</title>
        <authorList>
            <person name="Gan H.M."/>
            <person name="Barton H."/>
            <person name="Savka M.A."/>
        </authorList>
    </citation>
    <scope>NUCLEOTIDE SEQUENCE [LARGE SCALE GENOMIC DNA]</scope>
    <source>
        <strain evidence="2">LC387</strain>
    </source>
</reference>
<dbReference type="InterPro" id="IPR011004">
    <property type="entry name" value="Trimer_LpxA-like_sf"/>
</dbReference>
<dbReference type="Gene3D" id="2.160.10.10">
    <property type="entry name" value="Hexapeptide repeat proteins"/>
    <property type="match status" value="1"/>
</dbReference>
<keyword evidence="3" id="KW-1185">Reference proteome</keyword>
<dbReference type="Pfam" id="PF00132">
    <property type="entry name" value="Hexapep"/>
    <property type="match status" value="1"/>
</dbReference>
<dbReference type="AlphaFoldDB" id="A0A4U6BQS4"/>
<name>A0A4U6BQS4_9BRAD</name>
<accession>A0A4U6BQS4</accession>
<sequence>MASSYSKTRKLIIFGTEDFADIAFEYFTHDSPYEVVAFTADRAYVKDATKFGLPVVAFEDIEATFSPDDCHFFGAVVYAQLNRLREDVCKRAKVKGYQLASYVSSRAFVWRNVKLGEHCFIFEDNTVQPFASIGDNVVLWSGNHIGHHSKIGNHCFLTSHVVVSGWVEIGDYCFVGVNSTLANNTRVGDGCWINHGACLSGDIEARSLVRAGGSEITPLNEAVLFRSLARSSRARPK</sequence>
<organism evidence="2 3">
    <name type="scientific">Afipia massiliensis</name>
    <dbReference type="NCBI Taxonomy" id="211460"/>
    <lineage>
        <taxon>Bacteria</taxon>
        <taxon>Pseudomonadati</taxon>
        <taxon>Pseudomonadota</taxon>
        <taxon>Alphaproteobacteria</taxon>
        <taxon>Hyphomicrobiales</taxon>
        <taxon>Nitrobacteraceae</taxon>
        <taxon>Afipia</taxon>
    </lineage>
</organism>
<dbReference type="InterPro" id="IPR020019">
    <property type="entry name" value="AcTrfase_PglD-like"/>
</dbReference>
<dbReference type="PANTHER" id="PTHR43300">
    <property type="entry name" value="ACETYLTRANSFERASE"/>
    <property type="match status" value="1"/>
</dbReference>
<gene>
    <name evidence="2" type="ORF">YH63_016590</name>
</gene>
<dbReference type="SUPFAM" id="SSF51161">
    <property type="entry name" value="Trimeric LpxA-like enzymes"/>
    <property type="match status" value="1"/>
</dbReference>
<dbReference type="InterPro" id="IPR050179">
    <property type="entry name" value="Trans_hexapeptide_repeat"/>
</dbReference>
<comment type="caution">
    <text evidence="2">The sequence shown here is derived from an EMBL/GenBank/DDBJ whole genome shotgun (WGS) entry which is preliminary data.</text>
</comment>
<evidence type="ECO:0000313" key="3">
    <source>
        <dbReference type="Proteomes" id="UP000034832"/>
    </source>
</evidence>
<evidence type="ECO:0000256" key="1">
    <source>
        <dbReference type="ARBA" id="ARBA00007274"/>
    </source>
</evidence>
<proteinExistence type="inferred from homology"/>
<protein>
    <submittedName>
        <fullName evidence="2">Acetyltransferase</fullName>
    </submittedName>
</protein>
<dbReference type="PANTHER" id="PTHR43300:SF4">
    <property type="entry name" value="ACYL-[ACYL-CARRIER-PROTEIN]--UDP-N-ACETYLGLUCOSAMINE O-ACYLTRANSFERASE"/>
    <property type="match status" value="1"/>
</dbReference>
<dbReference type="Proteomes" id="UP000034832">
    <property type="component" value="Unassembled WGS sequence"/>
</dbReference>
<dbReference type="InterPro" id="IPR001451">
    <property type="entry name" value="Hexapep"/>
</dbReference>
<dbReference type="CDD" id="cd03360">
    <property type="entry name" value="LbH_AT_putative"/>
    <property type="match status" value="1"/>
</dbReference>
<dbReference type="STRING" id="211460.YH63_02430"/>
<dbReference type="EMBL" id="LBIA02000001">
    <property type="protein sequence ID" value="TKT72910.1"/>
    <property type="molecule type" value="Genomic_DNA"/>
</dbReference>
<dbReference type="GO" id="GO:0016740">
    <property type="term" value="F:transferase activity"/>
    <property type="evidence" value="ECO:0007669"/>
    <property type="project" value="UniProtKB-KW"/>
</dbReference>
<dbReference type="RefSeq" id="WP_046826648.1">
    <property type="nucleotide sequence ID" value="NZ_LBIA02000001.1"/>
</dbReference>